<evidence type="ECO:0000256" key="8">
    <source>
        <dbReference type="ARBA" id="ARBA00012964"/>
    </source>
</evidence>
<dbReference type="GeneID" id="73352262"/>
<evidence type="ECO:0000256" key="13">
    <source>
        <dbReference type="SAM" id="MobiDB-lite"/>
    </source>
</evidence>
<evidence type="ECO:0000313" key="16">
    <source>
        <dbReference type="Proteomes" id="UP000830671"/>
    </source>
</evidence>
<dbReference type="SUPFAM" id="SSF109604">
    <property type="entry name" value="HD-domain/PDEase-like"/>
    <property type="match status" value="1"/>
</dbReference>
<organism evidence="15 16">
    <name type="scientific">Colletotrichum lupini</name>
    <dbReference type="NCBI Taxonomy" id="145971"/>
    <lineage>
        <taxon>Eukaryota</taxon>
        <taxon>Fungi</taxon>
        <taxon>Dikarya</taxon>
        <taxon>Ascomycota</taxon>
        <taxon>Pezizomycotina</taxon>
        <taxon>Sordariomycetes</taxon>
        <taxon>Hypocreomycetidae</taxon>
        <taxon>Glomerellales</taxon>
        <taxon>Glomerellaceae</taxon>
        <taxon>Colletotrichum</taxon>
        <taxon>Colletotrichum acutatum species complex</taxon>
    </lineage>
</organism>
<feature type="region of interest" description="Disordered" evidence="13">
    <location>
        <begin position="823"/>
        <end position="853"/>
    </location>
</feature>
<comment type="cofactor">
    <cofactor evidence="3">
        <name>Co(2+)</name>
        <dbReference type="ChEBI" id="CHEBI:48828"/>
    </cofactor>
</comment>
<evidence type="ECO:0000256" key="12">
    <source>
        <dbReference type="ARBA" id="ARBA00023285"/>
    </source>
</evidence>
<dbReference type="Pfam" id="PF13023">
    <property type="entry name" value="HD_3"/>
    <property type="match status" value="1"/>
</dbReference>
<evidence type="ECO:0000256" key="5">
    <source>
        <dbReference type="ARBA" id="ARBA00004074"/>
    </source>
</evidence>
<evidence type="ECO:0000256" key="2">
    <source>
        <dbReference type="ARBA" id="ARBA00001936"/>
    </source>
</evidence>
<evidence type="ECO:0000313" key="15">
    <source>
        <dbReference type="EMBL" id="UQC76835.1"/>
    </source>
</evidence>
<evidence type="ECO:0000256" key="1">
    <source>
        <dbReference type="ARBA" id="ARBA00001638"/>
    </source>
</evidence>
<proteinExistence type="inferred from homology"/>
<sequence length="1307" mass="143115">MSCIIYVCLSGNLRWEASQGRIANGGPLNGCRMWVGPGSMEGQVDGLAPFHFGRGRLPSVRFWDVPSLEDERQANSGRNGEAPFCALAIYLFLRSLFASCPFTPVPVILHWAQSVTLAPATDPAIIALLRPPTLSLHSACFAPLHEKAILSQSSSAKREQTYNRAPFTSPSDFTIMSSAAPHSNKSASSTNGEVDIKNLGHVETPKVEGTWTVEKALEISPGTAGPADAGSPLPYFHLIERLKTTKREGWRRFGIARLGLDRGESIADHMYRMSLLSMLAPPALAPRLDLARCMKMCLIHDMAESLVGDITPVDGVAKPEKNRREAETMDFITKNLLGSVYGGIPGAEIREIWQEYEDSQTLNSHYVHDLDKMELLLQMMEYEKRGQGKLDLGEFAYVATKFTLPETKEWADALLKEREHFWGTQQHVHGEDGIEGGMIDERYAQWFPVLATLNLDAITLRRSDSEIAEGKSSYGSWHKLLALHGVAWSMRVTREVPGCEYFPIPTAGPGSPPRCAAPLFTFLLSHALGPPDDQPPQQPMAPSFFETATMSTFDSGTGGGYAYIQADTPYSVQLFTSPDFRYLPIPLIPSFPLRSSKEAHDKLDVTLSAVTFSQGLDQPTDTRSTSNQDTHHQRLLPALEALPNARTELLPADTSTHRPSKHARIVNTGILLRFIFERFLPPSDSARLLPAIARPVARRTTNEPAHHDSSSAHHPTPETQAWDLASGSIMSFLTASARPLAVVPATPYPASPVSPSRSPVPSSWPPTPVPTCTMAFTSQYRMPGTYFDAQPAGVHPGVFRPPTSPSAGSSYCFARANSYHAEANTPSAQAKRKRRNNASREATPLNEWNDGNMNLDSSSELPKHETPLPIREARYTLAGQLETPGAGVNTPYDNGNLDESMYSDGDYRRALGSKRPHEEMESPIPGQPTVLVQPSHPVAGGWSRFAFNTIGGVVGKVWEFCKAGAFIGFSAGGGKAYTIDGQSIRPSSAATSALSAPQLEPSEKFNEKYEWRQQQSPQNLDTPVGDTTPPGGFPQPLFTSYAREPDQALNPEPEVRVEVEATPSRPAVKRRQTSAWNHDELRNWVVVDESAPGNRPVSRASMRPASRNMRPSLVTGRRISVPKPRLSSIPIHNRRQSTASHECNAPDTAPLSYQEPASFASVRSPEPPRTLTGPSPSRIPLPMQSAGSSPNPFAKTTVSARRQSAIPSPAQSLMSPPIRSHRRSNSSASAASPRGKLKEFGVDSIRASPRLDVEAKKLAARRIKDEHDTDARINDFNQRLKEMIRQGREALGTKVEVDDDGCGWEDD</sequence>
<dbReference type="Proteomes" id="UP000830671">
    <property type="component" value="Chromosome 10"/>
</dbReference>
<comment type="similarity">
    <text evidence="6">Belongs to the HDDC2 family.</text>
</comment>
<feature type="region of interest" description="Disordered" evidence="13">
    <location>
        <begin position="1123"/>
        <end position="1241"/>
    </location>
</feature>
<comment type="cofactor">
    <cofactor evidence="2">
        <name>Mn(2+)</name>
        <dbReference type="ChEBI" id="CHEBI:29035"/>
    </cofactor>
</comment>
<comment type="function">
    <text evidence="5">Catalyzes the dephosphorylation of the nucleoside 5'-monophosphates deoxyadenosine monophosphate (dAMP), deoxycytidine monophosphate (dCMP), deoxyguanosine monophosphate (dGMP) and deoxythymidine monophosphate (dTMP).</text>
</comment>
<keyword evidence="10" id="KW-0378">Hydrolase</keyword>
<dbReference type="InterPro" id="IPR039356">
    <property type="entry name" value="YfbR/HDDC2"/>
</dbReference>
<keyword evidence="11" id="KW-0460">Magnesium</keyword>
<comment type="cofactor">
    <cofactor evidence="4">
        <name>Mg(2+)</name>
        <dbReference type="ChEBI" id="CHEBI:18420"/>
    </cofactor>
</comment>
<dbReference type="GO" id="GO:0046872">
    <property type="term" value="F:metal ion binding"/>
    <property type="evidence" value="ECO:0007669"/>
    <property type="project" value="UniProtKB-KW"/>
</dbReference>
<dbReference type="EC" id="3.1.3.89" evidence="8"/>
<accession>A0A9Q8WBS9</accession>
<evidence type="ECO:0000256" key="3">
    <source>
        <dbReference type="ARBA" id="ARBA00001941"/>
    </source>
</evidence>
<evidence type="ECO:0000256" key="11">
    <source>
        <dbReference type="ARBA" id="ARBA00022842"/>
    </source>
</evidence>
<name>A0A9Q8WBS9_9PEZI</name>
<keyword evidence="12" id="KW-0170">Cobalt</keyword>
<feature type="domain" description="HD" evidence="14">
    <location>
        <begin position="239"/>
        <end position="402"/>
    </location>
</feature>
<dbReference type="GO" id="GO:0009159">
    <property type="term" value="P:deoxyribonucleoside monophosphate catabolic process"/>
    <property type="evidence" value="ECO:0007669"/>
    <property type="project" value="UniProtKB-ARBA"/>
</dbReference>
<dbReference type="GO" id="GO:0005737">
    <property type="term" value="C:cytoplasm"/>
    <property type="evidence" value="ECO:0007669"/>
    <property type="project" value="TreeGrafter"/>
</dbReference>
<dbReference type="InterPro" id="IPR006674">
    <property type="entry name" value="HD_domain"/>
</dbReference>
<feature type="compositionally biased region" description="Polar residues" evidence="13">
    <location>
        <begin position="1012"/>
        <end position="1021"/>
    </location>
</feature>
<comment type="subunit">
    <text evidence="7">Homodimer.</text>
</comment>
<dbReference type="RefSeq" id="XP_049138476.1">
    <property type="nucleotide sequence ID" value="XM_049297252.1"/>
</dbReference>
<comment type="catalytic activity">
    <reaction evidence="1">
        <text>a 2'-deoxyribonucleoside 5'-phosphate + H2O = a 2'-deoxyribonucleoside + phosphate</text>
        <dbReference type="Rhea" id="RHEA:36167"/>
        <dbReference type="ChEBI" id="CHEBI:15377"/>
        <dbReference type="ChEBI" id="CHEBI:18274"/>
        <dbReference type="ChEBI" id="CHEBI:43474"/>
        <dbReference type="ChEBI" id="CHEBI:65317"/>
        <dbReference type="EC" id="3.1.3.89"/>
    </reaction>
</comment>
<dbReference type="KEGG" id="clup:CLUP02_18350"/>
<evidence type="ECO:0000256" key="7">
    <source>
        <dbReference type="ARBA" id="ARBA00011738"/>
    </source>
</evidence>
<dbReference type="Gene3D" id="1.10.3210.10">
    <property type="entry name" value="Hypothetical protein af1432"/>
    <property type="match status" value="1"/>
</dbReference>
<dbReference type="FunFam" id="1.10.3210.10:FF:000011">
    <property type="entry name" value="HD domain-containing protein 2"/>
    <property type="match status" value="1"/>
</dbReference>
<keyword evidence="9" id="KW-0479">Metal-binding</keyword>
<keyword evidence="16" id="KW-1185">Reference proteome</keyword>
<feature type="region of interest" description="Disordered" evidence="13">
    <location>
        <begin position="748"/>
        <end position="767"/>
    </location>
</feature>
<dbReference type="PANTHER" id="PTHR11845">
    <property type="entry name" value="5'-DEOXYNUCLEOTIDASE HDDC2"/>
    <property type="match status" value="1"/>
</dbReference>
<evidence type="ECO:0000256" key="4">
    <source>
        <dbReference type="ARBA" id="ARBA00001946"/>
    </source>
</evidence>
<evidence type="ECO:0000256" key="10">
    <source>
        <dbReference type="ARBA" id="ARBA00022801"/>
    </source>
</evidence>
<feature type="compositionally biased region" description="Basic and acidic residues" evidence="13">
    <location>
        <begin position="700"/>
        <end position="711"/>
    </location>
</feature>
<dbReference type="PANTHER" id="PTHR11845:SF13">
    <property type="entry name" value="5'-DEOXYNUCLEOTIDASE HDDC2"/>
    <property type="match status" value="1"/>
</dbReference>
<feature type="compositionally biased region" description="Basic and acidic residues" evidence="13">
    <location>
        <begin position="1001"/>
        <end position="1011"/>
    </location>
</feature>
<dbReference type="GO" id="GO:0002953">
    <property type="term" value="F:5'-deoxynucleotidase activity"/>
    <property type="evidence" value="ECO:0007669"/>
    <property type="project" value="UniProtKB-EC"/>
</dbReference>
<feature type="region of interest" description="Disordered" evidence="13">
    <location>
        <begin position="988"/>
        <end position="1039"/>
    </location>
</feature>
<evidence type="ECO:0000256" key="9">
    <source>
        <dbReference type="ARBA" id="ARBA00022723"/>
    </source>
</evidence>
<gene>
    <name evidence="15" type="ORF">CLUP02_18350</name>
</gene>
<evidence type="ECO:0000256" key="6">
    <source>
        <dbReference type="ARBA" id="ARBA00009999"/>
    </source>
</evidence>
<dbReference type="EMBL" id="CP019472">
    <property type="protein sequence ID" value="UQC76835.1"/>
    <property type="molecule type" value="Genomic_DNA"/>
</dbReference>
<feature type="compositionally biased region" description="Polar residues" evidence="13">
    <location>
        <begin position="1185"/>
        <end position="1214"/>
    </location>
</feature>
<reference evidence="15" key="1">
    <citation type="journal article" date="2021" name="Mol. Plant Microbe Interact.">
        <title>Complete Genome Sequence of the Plant-Pathogenic Fungus Colletotrichum lupini.</title>
        <authorList>
            <person name="Baroncelli R."/>
            <person name="Pensec F."/>
            <person name="Da Lio D."/>
            <person name="Boufleur T."/>
            <person name="Vicente I."/>
            <person name="Sarrocco S."/>
            <person name="Picot A."/>
            <person name="Baraldi E."/>
            <person name="Sukno S."/>
            <person name="Thon M."/>
            <person name="Le Floch G."/>
        </authorList>
    </citation>
    <scope>NUCLEOTIDE SEQUENCE</scope>
    <source>
        <strain evidence="15">IMI 504893</strain>
    </source>
</reference>
<feature type="region of interest" description="Disordered" evidence="13">
    <location>
        <begin position="699"/>
        <end position="719"/>
    </location>
</feature>
<evidence type="ECO:0000259" key="14">
    <source>
        <dbReference type="Pfam" id="PF13023"/>
    </source>
</evidence>
<protein>
    <recommendedName>
        <fullName evidence="8">5'-deoxynucleotidase</fullName>
        <ecNumber evidence="8">3.1.3.89</ecNumber>
    </recommendedName>
</protein>